<sequence>MDSFKNWLKSENLFQKSIVLGIPLDDPKLIPENKCRYDVCLITNKNSFKANIKQRILKGGSYAVFKINHTEKSINEFYTNVFQIIRKYKLHALNQPIIERYQQNMVDNGYCEILIPVK</sequence>
<dbReference type="EMBL" id="AYZF01000017">
    <property type="protein sequence ID" value="KRN05541.1"/>
    <property type="molecule type" value="Genomic_DNA"/>
</dbReference>
<dbReference type="AlphaFoldDB" id="A0A023CUP2"/>
<organism evidence="2 3">
    <name type="scientific">Liquorilactobacillus sucicola DSM 21376 = JCM 15457</name>
    <dbReference type="NCBI Taxonomy" id="1423806"/>
    <lineage>
        <taxon>Bacteria</taxon>
        <taxon>Bacillati</taxon>
        <taxon>Bacillota</taxon>
        <taxon>Bacilli</taxon>
        <taxon>Lactobacillales</taxon>
        <taxon>Lactobacillaceae</taxon>
        <taxon>Liquorilactobacillus</taxon>
    </lineage>
</organism>
<protein>
    <recommendedName>
        <fullName evidence="1">AraC effector-binding domain-containing protein</fullName>
    </recommendedName>
</protein>
<dbReference type="SUPFAM" id="SSF55136">
    <property type="entry name" value="Probable bacterial effector-binding domain"/>
    <property type="match status" value="1"/>
</dbReference>
<name>A0A023CUP2_9LACO</name>
<dbReference type="InterPro" id="IPR050908">
    <property type="entry name" value="SmbC-like"/>
</dbReference>
<dbReference type="STRING" id="1423806.FD15_GL002103"/>
<reference evidence="2 3" key="1">
    <citation type="journal article" date="2015" name="Genome Announc.">
        <title>Expanding the biotechnology potential of lactobacilli through comparative genomics of 213 strains and associated genera.</title>
        <authorList>
            <person name="Sun Z."/>
            <person name="Harris H.M."/>
            <person name="McCann A."/>
            <person name="Guo C."/>
            <person name="Argimon S."/>
            <person name="Zhang W."/>
            <person name="Yang X."/>
            <person name="Jeffery I.B."/>
            <person name="Cooney J.C."/>
            <person name="Kagawa T.F."/>
            <person name="Liu W."/>
            <person name="Song Y."/>
            <person name="Salvetti E."/>
            <person name="Wrobel A."/>
            <person name="Rasinkangas P."/>
            <person name="Parkhill J."/>
            <person name="Rea M.C."/>
            <person name="O'Sullivan O."/>
            <person name="Ritari J."/>
            <person name="Douillard F.P."/>
            <person name="Paul Ross R."/>
            <person name="Yang R."/>
            <person name="Briner A.E."/>
            <person name="Felis G.E."/>
            <person name="de Vos W.M."/>
            <person name="Barrangou R."/>
            <person name="Klaenhammer T.R."/>
            <person name="Caufield P.W."/>
            <person name="Cui Y."/>
            <person name="Zhang H."/>
            <person name="O'Toole P.W."/>
        </authorList>
    </citation>
    <scope>NUCLEOTIDE SEQUENCE [LARGE SCALE GENOMIC DNA]</scope>
    <source>
        <strain evidence="2 3">DSM 21376</strain>
    </source>
</reference>
<dbReference type="PANTHER" id="PTHR40055:SF1">
    <property type="entry name" value="TRANSCRIPTIONAL REGULATOR YGIV-RELATED"/>
    <property type="match status" value="1"/>
</dbReference>
<dbReference type="eggNOG" id="COG3449">
    <property type="taxonomic scope" value="Bacteria"/>
</dbReference>
<dbReference type="PANTHER" id="PTHR40055">
    <property type="entry name" value="TRANSCRIPTIONAL REGULATOR YGIV-RELATED"/>
    <property type="match status" value="1"/>
</dbReference>
<evidence type="ECO:0000259" key="1">
    <source>
        <dbReference type="SMART" id="SM00871"/>
    </source>
</evidence>
<feature type="domain" description="AraC effector-binding" evidence="1">
    <location>
        <begin position="1"/>
        <end position="118"/>
    </location>
</feature>
<keyword evidence="3" id="KW-1185">Reference proteome</keyword>
<dbReference type="InterPro" id="IPR011256">
    <property type="entry name" value="Reg_factor_effector_dom_sf"/>
</dbReference>
<evidence type="ECO:0000313" key="2">
    <source>
        <dbReference type="EMBL" id="KRN05541.1"/>
    </source>
</evidence>
<dbReference type="InterPro" id="IPR029442">
    <property type="entry name" value="GyrI-like"/>
</dbReference>
<dbReference type="PATRIC" id="fig|1423806.3.peg.2143"/>
<comment type="caution">
    <text evidence="2">The sequence shown here is derived from an EMBL/GenBank/DDBJ whole genome shotgun (WGS) entry which is preliminary data.</text>
</comment>
<proteinExistence type="predicted"/>
<dbReference type="Proteomes" id="UP000050961">
    <property type="component" value="Unassembled WGS sequence"/>
</dbReference>
<gene>
    <name evidence="2" type="ORF">FD15_GL002103</name>
</gene>
<dbReference type="Gene3D" id="3.20.80.10">
    <property type="entry name" value="Regulatory factor, effector binding domain"/>
    <property type="match status" value="1"/>
</dbReference>
<evidence type="ECO:0000313" key="3">
    <source>
        <dbReference type="Proteomes" id="UP000050961"/>
    </source>
</evidence>
<dbReference type="SMART" id="SM00871">
    <property type="entry name" value="AraC_E_bind"/>
    <property type="match status" value="1"/>
</dbReference>
<accession>A0A023CUP2</accession>
<dbReference type="InterPro" id="IPR010499">
    <property type="entry name" value="AraC_E-bd"/>
</dbReference>
<dbReference type="Pfam" id="PF06445">
    <property type="entry name" value="GyrI-like"/>
    <property type="match status" value="1"/>
</dbReference>